<dbReference type="CDD" id="cd01671">
    <property type="entry name" value="CARD"/>
    <property type="match status" value="1"/>
</dbReference>
<gene>
    <name evidence="8" type="primary">LOC106565424</name>
</gene>
<evidence type="ECO:0000259" key="6">
    <source>
        <dbReference type="PROSITE" id="PS50209"/>
    </source>
</evidence>
<dbReference type="OrthoDB" id="8888059at2759"/>
<keyword evidence="7" id="KW-1185">Reference proteome</keyword>
<reference evidence="8" key="1">
    <citation type="submission" date="2025-08" db="UniProtKB">
        <authorList>
            <consortium name="RefSeq"/>
        </authorList>
    </citation>
    <scope>IDENTIFICATION</scope>
</reference>
<evidence type="ECO:0000256" key="1">
    <source>
        <dbReference type="ARBA" id="ARBA00004514"/>
    </source>
</evidence>
<dbReference type="SUPFAM" id="SSF47986">
    <property type="entry name" value="DEATH domain"/>
    <property type="match status" value="1"/>
</dbReference>
<dbReference type="Pfam" id="PF00619">
    <property type="entry name" value="CARD"/>
    <property type="match status" value="1"/>
</dbReference>
<accession>A0A1S3LAN0</accession>
<dbReference type="GO" id="GO:0042981">
    <property type="term" value="P:regulation of apoptotic process"/>
    <property type="evidence" value="ECO:0007669"/>
    <property type="project" value="InterPro"/>
</dbReference>
<evidence type="ECO:0000256" key="5">
    <source>
        <dbReference type="ARBA" id="ARBA00023198"/>
    </source>
</evidence>
<feature type="domain" description="CARD" evidence="6">
    <location>
        <begin position="58"/>
        <end position="148"/>
    </location>
</feature>
<evidence type="ECO:0000256" key="3">
    <source>
        <dbReference type="ARBA" id="ARBA00022588"/>
    </source>
</evidence>
<evidence type="ECO:0000313" key="8">
    <source>
        <dbReference type="RefSeq" id="XP_013988021.1"/>
    </source>
</evidence>
<organism evidence="7 8">
    <name type="scientific">Salmo salar</name>
    <name type="common">Atlantic salmon</name>
    <dbReference type="NCBI Taxonomy" id="8030"/>
    <lineage>
        <taxon>Eukaryota</taxon>
        <taxon>Metazoa</taxon>
        <taxon>Chordata</taxon>
        <taxon>Craniata</taxon>
        <taxon>Vertebrata</taxon>
        <taxon>Euteleostomi</taxon>
        <taxon>Actinopterygii</taxon>
        <taxon>Neopterygii</taxon>
        <taxon>Teleostei</taxon>
        <taxon>Protacanthopterygii</taxon>
        <taxon>Salmoniformes</taxon>
        <taxon>Salmonidae</taxon>
        <taxon>Salmoninae</taxon>
        <taxon>Salmo</taxon>
    </lineage>
</organism>
<dbReference type="InterPro" id="IPR051249">
    <property type="entry name" value="NLRP_Inflammasome"/>
</dbReference>
<dbReference type="InterPro" id="IPR001315">
    <property type="entry name" value="CARD"/>
</dbReference>
<dbReference type="RefSeq" id="XP_013988021.1">
    <property type="nucleotide sequence ID" value="XM_014132546.2"/>
</dbReference>
<dbReference type="GO" id="GO:0061702">
    <property type="term" value="C:canonical inflammasome complex"/>
    <property type="evidence" value="ECO:0007669"/>
    <property type="project" value="TreeGrafter"/>
</dbReference>
<proteinExistence type="predicted"/>
<keyword evidence="2" id="KW-0963">Cytoplasm</keyword>
<dbReference type="PROSITE" id="PS50209">
    <property type="entry name" value="CARD"/>
    <property type="match status" value="1"/>
</dbReference>
<name>A0A1S3LAN0_SALSA</name>
<keyword evidence="5" id="KW-0395">Inflammatory response</keyword>
<dbReference type="AlphaFoldDB" id="A0A1S3LAN0"/>
<dbReference type="PANTHER" id="PTHR46985:SF4">
    <property type="entry name" value="CASPASE RECRUITMENT DOMAIN-CONTAINING PROTEIN 8"/>
    <property type="match status" value="1"/>
</dbReference>
<dbReference type="Proteomes" id="UP001652741">
    <property type="component" value="Chromosome ssa01"/>
</dbReference>
<sequence length="150" mass="16159">MASGLESGSSSGQPFTISANNGSSVNAPIVTGNTIGAIHLHRVPSSAAPQHTSPSGPRMSSVHDFLKTYKKDLETRMGNLRPILSDLSHVGVLSEEEREDIDFKTTSTKKNEALLIMVIKKGKTAQEQFYQALKKADPYLVEDLEGSTTS</sequence>
<dbReference type="GO" id="GO:0045087">
    <property type="term" value="P:innate immune response"/>
    <property type="evidence" value="ECO:0007669"/>
    <property type="project" value="UniProtKB-KW"/>
</dbReference>
<evidence type="ECO:0000256" key="2">
    <source>
        <dbReference type="ARBA" id="ARBA00022490"/>
    </source>
</evidence>
<dbReference type="PANTHER" id="PTHR46985">
    <property type="entry name" value="NACHT, LRR AND PYD DOMAINS-CONTAINING PROTEIN 1"/>
    <property type="match status" value="1"/>
</dbReference>
<dbReference type="InterPro" id="IPR011029">
    <property type="entry name" value="DEATH-like_dom_sf"/>
</dbReference>
<dbReference type="GO" id="GO:0006954">
    <property type="term" value="P:inflammatory response"/>
    <property type="evidence" value="ECO:0007669"/>
    <property type="project" value="UniProtKB-KW"/>
</dbReference>
<dbReference type="KEGG" id="sasa:106565424"/>
<evidence type="ECO:0000313" key="7">
    <source>
        <dbReference type="Proteomes" id="UP001652741"/>
    </source>
</evidence>
<keyword evidence="3" id="KW-0399">Innate immunity</keyword>
<evidence type="ECO:0000256" key="4">
    <source>
        <dbReference type="ARBA" id="ARBA00022859"/>
    </source>
</evidence>
<dbReference type="GeneID" id="106565424"/>
<comment type="subcellular location">
    <subcellularLocation>
        <location evidence="1">Cytoplasm</location>
        <location evidence="1">Cytosol</location>
    </subcellularLocation>
</comment>
<dbReference type="Gene3D" id="1.10.533.10">
    <property type="entry name" value="Death Domain, Fas"/>
    <property type="match status" value="1"/>
</dbReference>
<protein>
    <submittedName>
        <fullName evidence="8">Caspase recruitment domain-containing protein 8</fullName>
    </submittedName>
</protein>
<keyword evidence="4" id="KW-0391">Immunity</keyword>